<evidence type="ECO:0000313" key="1">
    <source>
        <dbReference type="EMBL" id="MFD1367387.1"/>
    </source>
</evidence>
<organism evidence="1 2">
    <name type="scientific">Actinoplanes sichuanensis</name>
    <dbReference type="NCBI Taxonomy" id="512349"/>
    <lineage>
        <taxon>Bacteria</taxon>
        <taxon>Bacillati</taxon>
        <taxon>Actinomycetota</taxon>
        <taxon>Actinomycetes</taxon>
        <taxon>Micromonosporales</taxon>
        <taxon>Micromonosporaceae</taxon>
        <taxon>Actinoplanes</taxon>
    </lineage>
</organism>
<reference evidence="2" key="1">
    <citation type="journal article" date="2019" name="Int. J. Syst. Evol. Microbiol.">
        <title>The Global Catalogue of Microorganisms (GCM) 10K type strain sequencing project: providing services to taxonomists for standard genome sequencing and annotation.</title>
        <authorList>
            <consortium name="The Broad Institute Genomics Platform"/>
            <consortium name="The Broad Institute Genome Sequencing Center for Infectious Disease"/>
            <person name="Wu L."/>
            <person name="Ma J."/>
        </authorList>
    </citation>
    <scope>NUCLEOTIDE SEQUENCE [LARGE SCALE GENOMIC DNA]</scope>
    <source>
        <strain evidence="2">CCM 7526</strain>
    </source>
</reference>
<gene>
    <name evidence="1" type="ORF">ACFQ5G_18680</name>
</gene>
<keyword evidence="2" id="KW-1185">Reference proteome</keyword>
<dbReference type="RefSeq" id="WP_317796057.1">
    <property type="nucleotide sequence ID" value="NZ_AP028461.1"/>
</dbReference>
<dbReference type="EMBL" id="JBHTMK010000023">
    <property type="protein sequence ID" value="MFD1367387.1"/>
    <property type="molecule type" value="Genomic_DNA"/>
</dbReference>
<name>A0ABW4A9P8_9ACTN</name>
<dbReference type="Proteomes" id="UP001597183">
    <property type="component" value="Unassembled WGS sequence"/>
</dbReference>
<evidence type="ECO:0000313" key="2">
    <source>
        <dbReference type="Proteomes" id="UP001597183"/>
    </source>
</evidence>
<accession>A0ABW4A9P8</accession>
<proteinExistence type="predicted"/>
<comment type="caution">
    <text evidence="1">The sequence shown here is derived from an EMBL/GenBank/DDBJ whole genome shotgun (WGS) entry which is preliminary data.</text>
</comment>
<protein>
    <submittedName>
        <fullName evidence="1">Uncharacterized protein</fullName>
    </submittedName>
</protein>
<sequence length="115" mass="11885">MSNINYGIQAGGSARIQATNLAVGTEAQVHAGGAADDVATKLDEVLRLIEQHRAALPEPDLARAEVEMARTELTARRPEPDRILAALRRAGEHVTAVGAITAAVQAAVASVGGLL</sequence>